<dbReference type="SMART" id="SM00257">
    <property type="entry name" value="LysM"/>
    <property type="match status" value="1"/>
</dbReference>
<dbReference type="PROSITE" id="PS51782">
    <property type="entry name" value="LYSM"/>
    <property type="match status" value="1"/>
</dbReference>
<evidence type="ECO:0000259" key="11">
    <source>
        <dbReference type="PROSITE" id="PS51782"/>
    </source>
</evidence>
<evidence type="ECO:0000256" key="9">
    <source>
        <dbReference type="SAM" id="Phobius"/>
    </source>
</evidence>
<dbReference type="PROSITE" id="PS50893">
    <property type="entry name" value="ABC_TRANSPORTER_2"/>
    <property type="match status" value="1"/>
</dbReference>
<evidence type="ECO:0000313" key="13">
    <source>
        <dbReference type="Proteomes" id="UP000010119"/>
    </source>
</evidence>
<keyword evidence="5 12" id="KW-0067">ATP-binding</keyword>
<dbReference type="InterPro" id="IPR003439">
    <property type="entry name" value="ABC_transporter-like_ATP-bd"/>
</dbReference>
<sequence>MTEKVVISHVSKQYELVKTKSDKIKAMFFPKDRSKFWALRDVNLRIGDGETVGLVGTNGSGKSTLSNIISGVIIPTTGKVEVNGETSLIAIAAGLKGNLSGLDNIRLKLLMSGMRNKEIDKLLPSIIEFADIGDFITQPIKNYSSGMKSRLGFAISVHTDPDILIIDEALSVGDQTFYQKCIDKMMEFKAQGKTIIFVSHSLSQVKKLCDRIVWMHYGTVREDGPSEEVADHYDAFVKEFNKKSKKEKKAYIKKFREEQKNGEGMSRGMKRAPAQKKNVSSYFFGALLLALTMFFGYCVAADKSFVSVLGFSDSKPAVHDKVKPKQAEKKKKAAPKSKKEEKAKSQTETYEVQAGDTLTAIAQKYYKEGEVAAGVEKIMTANNLQDGNIHVGQSIKIPK</sequence>
<gene>
    <name evidence="12" type="primary">tagH</name>
    <name evidence="12" type="ORF">HMPREF0556_11911</name>
</gene>
<dbReference type="Pfam" id="PF01476">
    <property type="entry name" value="LysM"/>
    <property type="match status" value="1"/>
</dbReference>
<dbReference type="CDD" id="cd03220">
    <property type="entry name" value="ABC_KpsT_Wzt"/>
    <property type="match status" value="1"/>
</dbReference>
<dbReference type="PROSITE" id="PS00211">
    <property type="entry name" value="ABC_TRANSPORTER_1"/>
    <property type="match status" value="1"/>
</dbReference>
<keyword evidence="9" id="KW-1133">Transmembrane helix</keyword>
<dbReference type="Gene3D" id="3.40.50.300">
    <property type="entry name" value="P-loop containing nucleotide triphosphate hydrolases"/>
    <property type="match status" value="1"/>
</dbReference>
<comment type="caution">
    <text evidence="12">The sequence shown here is derived from an EMBL/GenBank/DDBJ whole genome shotgun (WGS) entry which is preliminary data.</text>
</comment>
<evidence type="ECO:0000256" key="4">
    <source>
        <dbReference type="ARBA" id="ARBA00022741"/>
    </source>
</evidence>
<dbReference type="InterPro" id="IPR050683">
    <property type="entry name" value="Bact_Polysacc_Export_ATP-bd"/>
</dbReference>
<keyword evidence="4" id="KW-0547">Nucleotide-binding</keyword>
<reference evidence="12" key="1">
    <citation type="submission" date="2010-06" db="EMBL/GenBank/DDBJ databases">
        <authorList>
            <person name="Muzny D."/>
            <person name="Qin X."/>
            <person name="Buhay C."/>
            <person name="Dugan-Rocha S."/>
            <person name="Ding Y."/>
            <person name="Chen G."/>
            <person name="Hawes A."/>
            <person name="Holder M."/>
            <person name="Jhangiani S."/>
            <person name="Johnson A."/>
            <person name="Khan Z."/>
            <person name="Li Z."/>
            <person name="Liu W."/>
            <person name="Liu X."/>
            <person name="Perez L."/>
            <person name="Shen H."/>
            <person name="Wang Q."/>
            <person name="Watt J."/>
            <person name="Xi L."/>
            <person name="Xin Y."/>
            <person name="Zhou J."/>
            <person name="Deng J."/>
            <person name="Jiang H."/>
            <person name="Liu Y."/>
            <person name="Qu J."/>
            <person name="Song X.-Z."/>
            <person name="Zhang L."/>
            <person name="Villasana D."/>
            <person name="Johnson A."/>
            <person name="Liu J."/>
            <person name="Liyanage D."/>
            <person name="Lorensuhewa L."/>
            <person name="Robinson T."/>
            <person name="Song A."/>
            <person name="Song B.-B."/>
            <person name="Dinh H."/>
            <person name="Thornton R."/>
            <person name="Coyle M."/>
            <person name="Francisco L."/>
            <person name="Jackson L."/>
            <person name="Javaid M."/>
            <person name="Korchina V."/>
            <person name="Kovar C."/>
            <person name="Mata R."/>
            <person name="Mathew T."/>
            <person name="Ngo R."/>
            <person name="Nguyen L."/>
            <person name="Nguyen N."/>
            <person name="Okwuonu G."/>
            <person name="Ongeri F."/>
            <person name="Pham C."/>
            <person name="Simmons D."/>
            <person name="Wilczek-Boney K."/>
            <person name="Hale W."/>
            <person name="Jakkamsetti A."/>
            <person name="Pham P."/>
            <person name="Ruth R."/>
            <person name="San Lucas F."/>
            <person name="Warren J."/>
            <person name="Zhang J."/>
            <person name="Zhao Z."/>
            <person name="Zhou C."/>
            <person name="Zhu D."/>
            <person name="Lee S."/>
            <person name="Bess C."/>
            <person name="Blankenburg K."/>
            <person name="Forbes L."/>
            <person name="Fu Q."/>
            <person name="Gubbala S."/>
            <person name="Hirani K."/>
            <person name="Jayaseelan J.C."/>
            <person name="Lara F."/>
            <person name="Munidasa M."/>
            <person name="Palculict T."/>
            <person name="Patil S."/>
            <person name="Pu L.-L."/>
            <person name="Saada N."/>
            <person name="Tang L."/>
            <person name="Weissenberger G."/>
            <person name="Zhu Y."/>
            <person name="Hemphill L."/>
            <person name="Shang Y."/>
            <person name="Youmans B."/>
            <person name="Ayvaz T."/>
            <person name="Ross M."/>
            <person name="Santibanez J."/>
            <person name="Aqrawi P."/>
            <person name="Gross S."/>
            <person name="Joshi V."/>
            <person name="Fowler G."/>
            <person name="Nazareth L."/>
            <person name="Reid J."/>
            <person name="Worley K."/>
            <person name="Petrosino J."/>
            <person name="Highlander S."/>
            <person name="Gibbs R."/>
        </authorList>
    </citation>
    <scope>NUCLEOTIDE SEQUENCE [LARGE SCALE GENOMIC DNA]</scope>
    <source>
        <strain evidence="12">DSM 20601</strain>
    </source>
</reference>
<protein>
    <submittedName>
        <fullName evidence="12">ABC transporter, ATP-binding protein</fullName>
        <ecNumber evidence="12">3.6.3.40</ecNumber>
    </submittedName>
</protein>
<accession>D7V0Z4</accession>
<dbReference type="CDD" id="cd00118">
    <property type="entry name" value="LysM"/>
    <property type="match status" value="1"/>
</dbReference>
<proteinExistence type="inferred from homology"/>
<evidence type="ECO:0000259" key="10">
    <source>
        <dbReference type="PROSITE" id="PS50893"/>
    </source>
</evidence>
<dbReference type="Gene3D" id="3.10.350.10">
    <property type="entry name" value="LysM domain"/>
    <property type="match status" value="1"/>
</dbReference>
<dbReference type="InterPro" id="IPR027417">
    <property type="entry name" value="P-loop_NTPase"/>
</dbReference>
<organism evidence="12 13">
    <name type="scientific">Listeria grayi DSM 20601</name>
    <dbReference type="NCBI Taxonomy" id="525367"/>
    <lineage>
        <taxon>Bacteria</taxon>
        <taxon>Bacillati</taxon>
        <taxon>Bacillota</taxon>
        <taxon>Bacilli</taxon>
        <taxon>Bacillales</taxon>
        <taxon>Listeriaceae</taxon>
        <taxon>Listeria</taxon>
    </lineage>
</organism>
<dbReference type="EMBL" id="ACCR02000005">
    <property type="protein sequence ID" value="EFI83226.1"/>
    <property type="molecule type" value="Genomic_DNA"/>
</dbReference>
<feature type="transmembrane region" description="Helical" evidence="9">
    <location>
        <begin position="279"/>
        <end position="297"/>
    </location>
</feature>
<dbReference type="EC" id="3.6.3.40" evidence="12"/>
<evidence type="ECO:0000256" key="7">
    <source>
        <dbReference type="ARBA" id="ARBA00023136"/>
    </source>
</evidence>
<name>D7V0Z4_LISGR</name>
<keyword evidence="2" id="KW-0813">Transport</keyword>
<dbReference type="PANTHER" id="PTHR46743">
    <property type="entry name" value="TEICHOIC ACIDS EXPORT ATP-BINDING PROTEIN TAGH"/>
    <property type="match status" value="1"/>
</dbReference>
<dbReference type="HOGENOM" id="CLU_000604_1_2_9"/>
<dbReference type="GO" id="GO:0140359">
    <property type="term" value="F:ABC-type transporter activity"/>
    <property type="evidence" value="ECO:0007669"/>
    <property type="project" value="InterPro"/>
</dbReference>
<feature type="domain" description="LysM" evidence="11">
    <location>
        <begin position="348"/>
        <end position="397"/>
    </location>
</feature>
<dbReference type="STRING" id="525367.HMPREF0556_11911"/>
<keyword evidence="12" id="KW-0378">Hydrolase</keyword>
<dbReference type="GO" id="GO:0016887">
    <property type="term" value="F:ATP hydrolysis activity"/>
    <property type="evidence" value="ECO:0007669"/>
    <property type="project" value="InterPro"/>
</dbReference>
<feature type="region of interest" description="Disordered" evidence="8">
    <location>
        <begin position="317"/>
        <end position="350"/>
    </location>
</feature>
<evidence type="ECO:0000256" key="5">
    <source>
        <dbReference type="ARBA" id="ARBA00022840"/>
    </source>
</evidence>
<dbReference type="SMART" id="SM00382">
    <property type="entry name" value="AAA"/>
    <property type="match status" value="1"/>
</dbReference>
<feature type="domain" description="ABC transporter" evidence="10">
    <location>
        <begin position="24"/>
        <end position="242"/>
    </location>
</feature>
<dbReference type="Pfam" id="PF00005">
    <property type="entry name" value="ABC_tran"/>
    <property type="match status" value="1"/>
</dbReference>
<dbReference type="InterPro" id="IPR017871">
    <property type="entry name" value="ABC_transporter-like_CS"/>
</dbReference>
<dbReference type="InterPro" id="IPR015860">
    <property type="entry name" value="ABC_transpr_TagH-like"/>
</dbReference>
<keyword evidence="13" id="KW-1185">Reference proteome</keyword>
<feature type="compositionally biased region" description="Basic and acidic residues" evidence="8">
    <location>
        <begin position="317"/>
        <end position="327"/>
    </location>
</feature>
<dbReference type="NCBIfam" id="NF010066">
    <property type="entry name" value="PRK13546.1"/>
    <property type="match status" value="1"/>
</dbReference>
<dbReference type="SUPFAM" id="SSF52540">
    <property type="entry name" value="P-loop containing nucleoside triphosphate hydrolases"/>
    <property type="match status" value="1"/>
</dbReference>
<comment type="similarity">
    <text evidence="1">Belongs to the ABC transporter superfamily.</text>
</comment>
<dbReference type="Proteomes" id="UP000010119">
    <property type="component" value="Unassembled WGS sequence"/>
</dbReference>
<evidence type="ECO:0000256" key="6">
    <source>
        <dbReference type="ARBA" id="ARBA00022967"/>
    </source>
</evidence>
<dbReference type="GO" id="GO:0005524">
    <property type="term" value="F:ATP binding"/>
    <property type="evidence" value="ECO:0007669"/>
    <property type="project" value="UniProtKB-KW"/>
</dbReference>
<dbReference type="InterPro" id="IPR036779">
    <property type="entry name" value="LysM_dom_sf"/>
</dbReference>
<keyword evidence="6" id="KW-1278">Translocase</keyword>
<dbReference type="InterPro" id="IPR018392">
    <property type="entry name" value="LysM"/>
</dbReference>
<keyword evidence="7 9" id="KW-0472">Membrane</keyword>
<evidence type="ECO:0000256" key="2">
    <source>
        <dbReference type="ARBA" id="ARBA00022448"/>
    </source>
</evidence>
<evidence type="ECO:0000256" key="1">
    <source>
        <dbReference type="ARBA" id="ARBA00005417"/>
    </source>
</evidence>
<keyword evidence="3" id="KW-1003">Cell membrane</keyword>
<dbReference type="eggNOG" id="COG1134">
    <property type="taxonomic scope" value="Bacteria"/>
</dbReference>
<dbReference type="SUPFAM" id="SSF54106">
    <property type="entry name" value="LysM domain"/>
    <property type="match status" value="1"/>
</dbReference>
<dbReference type="InterPro" id="IPR003593">
    <property type="entry name" value="AAA+_ATPase"/>
</dbReference>
<evidence type="ECO:0000313" key="12">
    <source>
        <dbReference type="EMBL" id="EFI83226.1"/>
    </source>
</evidence>
<evidence type="ECO:0000256" key="8">
    <source>
        <dbReference type="SAM" id="MobiDB-lite"/>
    </source>
</evidence>
<dbReference type="AlphaFoldDB" id="D7V0Z4"/>
<dbReference type="FunFam" id="3.40.50.300:FF:003010">
    <property type="entry name" value="Teichoic acids export ATP-binding protein TagH"/>
    <property type="match status" value="1"/>
</dbReference>
<dbReference type="PANTHER" id="PTHR46743:SF2">
    <property type="entry name" value="TEICHOIC ACIDS EXPORT ATP-BINDING PROTEIN TAGH"/>
    <property type="match status" value="1"/>
</dbReference>
<keyword evidence="9" id="KW-0812">Transmembrane</keyword>
<evidence type="ECO:0000256" key="3">
    <source>
        <dbReference type="ARBA" id="ARBA00022475"/>
    </source>
</evidence>
<dbReference type="GO" id="GO:0016020">
    <property type="term" value="C:membrane"/>
    <property type="evidence" value="ECO:0007669"/>
    <property type="project" value="InterPro"/>
</dbReference>